<dbReference type="CDD" id="cd00567">
    <property type="entry name" value="ACAD"/>
    <property type="match status" value="1"/>
</dbReference>
<dbReference type="PANTHER" id="PTHR48083:SF1">
    <property type="entry name" value="DEHYDROGENASE, PUTATIVE (AFU_ORTHOLOGUE AFUA_7G06510)-RELATED"/>
    <property type="match status" value="1"/>
</dbReference>
<evidence type="ECO:0000313" key="8">
    <source>
        <dbReference type="Proteomes" id="UP001549320"/>
    </source>
</evidence>
<dbReference type="InterPro" id="IPR006091">
    <property type="entry name" value="Acyl-CoA_Oxase/DH_mid-dom"/>
</dbReference>
<keyword evidence="8" id="KW-1185">Reference proteome</keyword>
<dbReference type="InterPro" id="IPR046373">
    <property type="entry name" value="Acyl-CoA_Oxase/DH_mid-dom_sf"/>
</dbReference>
<dbReference type="Pfam" id="PF00441">
    <property type="entry name" value="Acyl-CoA_dh_1"/>
    <property type="match status" value="1"/>
</dbReference>
<sequence>EPDAGTSTTDIKTFARREGDRYIVNGRKVWISTAQVANKILLVTRTAPKSEGKKPTDGITLFYTDLDRSRIDVREIEKMGRNAVDSNELFIDNLEVPVEDRIGEEGKGFKYLLHGLNAERIVVAAGLLGGTRSVLDRAVKYAKERVVFGRPIGMNQAVQHPLAEIWARLTAAELTVWAAATLYDQDLPCAAEVNAGKYLSAELFFDACTRAVRVHGGYGQAKEYHVERYFRESVNPLVAPVSQELVLCHIAESMLGLPKSY</sequence>
<dbReference type="SUPFAM" id="SSF47203">
    <property type="entry name" value="Acyl-CoA dehydrogenase C-terminal domain-like"/>
    <property type="match status" value="1"/>
</dbReference>
<dbReference type="PANTHER" id="PTHR48083">
    <property type="entry name" value="MEDIUM-CHAIN SPECIFIC ACYL-COA DEHYDROGENASE, MITOCHONDRIAL-RELATED"/>
    <property type="match status" value="1"/>
</dbReference>
<dbReference type="Proteomes" id="UP001549320">
    <property type="component" value="Unassembled WGS sequence"/>
</dbReference>
<reference evidence="7 8" key="1">
    <citation type="submission" date="2024-06" db="EMBL/GenBank/DDBJ databases">
        <title>Sorghum-associated microbial communities from plants grown in Nebraska, USA.</title>
        <authorList>
            <person name="Schachtman D."/>
        </authorList>
    </citation>
    <scope>NUCLEOTIDE SEQUENCE [LARGE SCALE GENOMIC DNA]</scope>
    <source>
        <strain evidence="7 8">2709</strain>
    </source>
</reference>
<gene>
    <name evidence="7" type="ORF">ABIE13_002485</name>
</gene>
<dbReference type="SUPFAM" id="SSF56645">
    <property type="entry name" value="Acyl-CoA dehydrogenase NM domain-like"/>
    <property type="match status" value="1"/>
</dbReference>
<proteinExistence type="inferred from homology"/>
<dbReference type="InterPro" id="IPR050741">
    <property type="entry name" value="Acyl-CoA_dehydrogenase"/>
</dbReference>
<protein>
    <submittedName>
        <fullName evidence="7">Alkylation response protein AidB-like acyl-CoA dehydrogenase</fullName>
    </submittedName>
</protein>
<evidence type="ECO:0000256" key="3">
    <source>
        <dbReference type="ARBA" id="ARBA00022827"/>
    </source>
</evidence>
<dbReference type="RefSeq" id="WP_354443721.1">
    <property type="nucleotide sequence ID" value="NZ_JBEPSH010000005.1"/>
</dbReference>
<accession>A0ABV2Q8P3</accession>
<evidence type="ECO:0000259" key="6">
    <source>
        <dbReference type="Pfam" id="PF02770"/>
    </source>
</evidence>
<feature type="non-terminal residue" evidence="7">
    <location>
        <position position="1"/>
    </location>
</feature>
<keyword evidence="4" id="KW-0560">Oxidoreductase</keyword>
<dbReference type="InterPro" id="IPR009100">
    <property type="entry name" value="AcylCoA_DH/oxidase_NM_dom_sf"/>
</dbReference>
<feature type="domain" description="Acyl-CoA oxidase/dehydrogenase middle" evidence="6">
    <location>
        <begin position="1"/>
        <end position="93"/>
    </location>
</feature>
<evidence type="ECO:0000256" key="4">
    <source>
        <dbReference type="ARBA" id="ARBA00023002"/>
    </source>
</evidence>
<comment type="similarity">
    <text evidence="1">Belongs to the acyl-CoA dehydrogenase family.</text>
</comment>
<dbReference type="Gene3D" id="1.20.140.10">
    <property type="entry name" value="Butyryl-CoA Dehydrogenase, subunit A, domain 3"/>
    <property type="match status" value="1"/>
</dbReference>
<dbReference type="Gene3D" id="2.40.110.10">
    <property type="entry name" value="Butyryl-CoA Dehydrogenase, subunit A, domain 2"/>
    <property type="match status" value="1"/>
</dbReference>
<evidence type="ECO:0000256" key="1">
    <source>
        <dbReference type="ARBA" id="ARBA00009347"/>
    </source>
</evidence>
<dbReference type="EMBL" id="JBEPSH010000005">
    <property type="protein sequence ID" value="MET4577374.1"/>
    <property type="molecule type" value="Genomic_DNA"/>
</dbReference>
<organism evidence="7 8">
    <name type="scientific">Ottowia thiooxydans</name>
    <dbReference type="NCBI Taxonomy" id="219182"/>
    <lineage>
        <taxon>Bacteria</taxon>
        <taxon>Pseudomonadati</taxon>
        <taxon>Pseudomonadota</taxon>
        <taxon>Betaproteobacteria</taxon>
        <taxon>Burkholderiales</taxon>
        <taxon>Comamonadaceae</taxon>
        <taxon>Ottowia</taxon>
    </lineage>
</organism>
<comment type="caution">
    <text evidence="7">The sequence shown here is derived from an EMBL/GenBank/DDBJ whole genome shotgun (WGS) entry which is preliminary data.</text>
</comment>
<keyword evidence="2" id="KW-0285">Flavoprotein</keyword>
<evidence type="ECO:0000256" key="2">
    <source>
        <dbReference type="ARBA" id="ARBA00022630"/>
    </source>
</evidence>
<dbReference type="InterPro" id="IPR009075">
    <property type="entry name" value="AcylCo_DH/oxidase_C"/>
</dbReference>
<evidence type="ECO:0000259" key="5">
    <source>
        <dbReference type="Pfam" id="PF00441"/>
    </source>
</evidence>
<feature type="domain" description="Acyl-CoA dehydrogenase/oxidase C-terminal" evidence="5">
    <location>
        <begin position="106"/>
        <end position="232"/>
    </location>
</feature>
<keyword evidence="3" id="KW-0274">FAD</keyword>
<dbReference type="InterPro" id="IPR036250">
    <property type="entry name" value="AcylCo_DH-like_C"/>
</dbReference>
<evidence type="ECO:0000313" key="7">
    <source>
        <dbReference type="EMBL" id="MET4577374.1"/>
    </source>
</evidence>
<dbReference type="Pfam" id="PF02770">
    <property type="entry name" value="Acyl-CoA_dh_M"/>
    <property type="match status" value="1"/>
</dbReference>
<name>A0ABV2Q8P3_9BURK</name>